<name>A0AAV6IA01_9ERIC</name>
<comment type="caution">
    <text evidence="8">The sequence shown here is derived from an EMBL/GenBank/DDBJ whole genome shotgun (WGS) entry which is preliminary data.</text>
</comment>
<dbReference type="GO" id="GO:0140359">
    <property type="term" value="F:ABC-type transporter activity"/>
    <property type="evidence" value="ECO:0007669"/>
    <property type="project" value="InterPro"/>
</dbReference>
<reference evidence="8" key="1">
    <citation type="submission" date="2020-08" db="EMBL/GenBank/DDBJ databases">
        <title>Plant Genome Project.</title>
        <authorList>
            <person name="Zhang R.-G."/>
        </authorList>
    </citation>
    <scope>NUCLEOTIDE SEQUENCE</scope>
    <source>
        <strain evidence="8">WSP0</strain>
        <tissue evidence="8">Leaf</tissue>
    </source>
</reference>
<feature type="transmembrane region" description="Helical" evidence="6">
    <location>
        <begin position="67"/>
        <end position="87"/>
    </location>
</feature>
<protein>
    <recommendedName>
        <fullName evidence="7">ABC-2 type transporter transmembrane domain-containing protein</fullName>
    </recommendedName>
</protein>
<feature type="transmembrane region" description="Helical" evidence="6">
    <location>
        <begin position="12"/>
        <end position="32"/>
    </location>
</feature>
<dbReference type="AlphaFoldDB" id="A0AAV6IA01"/>
<keyword evidence="3 6" id="KW-0812">Transmembrane</keyword>
<keyword evidence="4 6" id="KW-1133">Transmembrane helix</keyword>
<evidence type="ECO:0000256" key="6">
    <source>
        <dbReference type="SAM" id="Phobius"/>
    </source>
</evidence>
<organism evidence="8 9">
    <name type="scientific">Rhododendron griersonianum</name>
    <dbReference type="NCBI Taxonomy" id="479676"/>
    <lineage>
        <taxon>Eukaryota</taxon>
        <taxon>Viridiplantae</taxon>
        <taxon>Streptophyta</taxon>
        <taxon>Embryophyta</taxon>
        <taxon>Tracheophyta</taxon>
        <taxon>Spermatophyta</taxon>
        <taxon>Magnoliopsida</taxon>
        <taxon>eudicotyledons</taxon>
        <taxon>Gunneridae</taxon>
        <taxon>Pentapetalae</taxon>
        <taxon>asterids</taxon>
        <taxon>Ericales</taxon>
        <taxon>Ericaceae</taxon>
        <taxon>Ericoideae</taxon>
        <taxon>Rhodoreae</taxon>
        <taxon>Rhododendron</taxon>
    </lineage>
</organism>
<dbReference type="Pfam" id="PF01061">
    <property type="entry name" value="ABC2_membrane"/>
    <property type="match status" value="1"/>
</dbReference>
<sequence>MKTEVVLIEVPYLLSQAIVFVIITYPMVGYYWSTYKVFWYFYAMFSTLLYFTYLAMLIGAITPSLPVASMLQALFYMIFYLFTGLLIPKPVRYFALG</sequence>
<evidence type="ECO:0000256" key="4">
    <source>
        <dbReference type="ARBA" id="ARBA00022989"/>
    </source>
</evidence>
<comment type="subcellular location">
    <subcellularLocation>
        <location evidence="1">Membrane</location>
        <topology evidence="1">Multi-pass membrane protein</topology>
    </subcellularLocation>
</comment>
<keyword evidence="9" id="KW-1185">Reference proteome</keyword>
<evidence type="ECO:0000256" key="5">
    <source>
        <dbReference type="ARBA" id="ARBA00023136"/>
    </source>
</evidence>
<evidence type="ECO:0000313" key="8">
    <source>
        <dbReference type="EMBL" id="KAG5525537.1"/>
    </source>
</evidence>
<accession>A0AAV6IA01</accession>
<keyword evidence="5 6" id="KW-0472">Membrane</keyword>
<proteinExistence type="predicted"/>
<dbReference type="InterPro" id="IPR013525">
    <property type="entry name" value="ABC2_TM"/>
</dbReference>
<feature type="domain" description="ABC-2 type transporter transmembrane" evidence="7">
    <location>
        <begin position="6"/>
        <end position="90"/>
    </location>
</feature>
<keyword evidence="2" id="KW-0813">Transport</keyword>
<dbReference type="GO" id="GO:0005886">
    <property type="term" value="C:plasma membrane"/>
    <property type="evidence" value="ECO:0007669"/>
    <property type="project" value="UniProtKB-ARBA"/>
</dbReference>
<evidence type="ECO:0000256" key="3">
    <source>
        <dbReference type="ARBA" id="ARBA00022692"/>
    </source>
</evidence>
<evidence type="ECO:0000256" key="2">
    <source>
        <dbReference type="ARBA" id="ARBA00022448"/>
    </source>
</evidence>
<evidence type="ECO:0000313" key="9">
    <source>
        <dbReference type="Proteomes" id="UP000823749"/>
    </source>
</evidence>
<evidence type="ECO:0000259" key="7">
    <source>
        <dbReference type="Pfam" id="PF01061"/>
    </source>
</evidence>
<feature type="transmembrane region" description="Helical" evidence="6">
    <location>
        <begin position="39"/>
        <end position="61"/>
    </location>
</feature>
<dbReference type="Proteomes" id="UP000823749">
    <property type="component" value="Chromosome 11"/>
</dbReference>
<evidence type="ECO:0000256" key="1">
    <source>
        <dbReference type="ARBA" id="ARBA00004141"/>
    </source>
</evidence>
<dbReference type="PANTHER" id="PTHR19241">
    <property type="entry name" value="ATP-BINDING CASSETTE TRANSPORTER"/>
    <property type="match status" value="1"/>
</dbReference>
<dbReference type="EMBL" id="JACTNZ010000011">
    <property type="protein sequence ID" value="KAG5525537.1"/>
    <property type="molecule type" value="Genomic_DNA"/>
</dbReference>
<gene>
    <name evidence="8" type="ORF">RHGRI_031992</name>
</gene>